<accession>A0A1V4JL34</accession>
<keyword evidence="3" id="KW-1185">Reference proteome</keyword>
<sequence length="136" mass="15305">MCCAGSDARFPFYQWQEDSVCGKRKRKHRRSVSSKELRFPGDVMTPGPGALENHHTSERVGGTTKLEGYTSKASEENARDSTEQRNGDSTLPSLTVIYLVLQSLCLQRCQIKHQVVQNLSPGVKMTSTYLSMFYQL</sequence>
<feature type="compositionally biased region" description="Basic and acidic residues" evidence="1">
    <location>
        <begin position="73"/>
        <end position="86"/>
    </location>
</feature>
<protein>
    <submittedName>
        <fullName evidence="2">Uncharacterized protein</fullName>
    </submittedName>
</protein>
<dbReference type="EMBL" id="LSYS01006902">
    <property type="protein sequence ID" value="OPJ72901.1"/>
    <property type="molecule type" value="Genomic_DNA"/>
</dbReference>
<comment type="caution">
    <text evidence="2">The sequence shown here is derived from an EMBL/GenBank/DDBJ whole genome shotgun (WGS) entry which is preliminary data.</text>
</comment>
<reference evidence="2 3" key="1">
    <citation type="submission" date="2016-02" db="EMBL/GenBank/DDBJ databases">
        <title>Band-tailed pigeon sequencing and assembly.</title>
        <authorList>
            <person name="Soares A.E."/>
            <person name="Novak B.J."/>
            <person name="Rice E.S."/>
            <person name="O'Connell B."/>
            <person name="Chang D."/>
            <person name="Weber S."/>
            <person name="Shapiro B."/>
        </authorList>
    </citation>
    <scope>NUCLEOTIDE SEQUENCE [LARGE SCALE GENOMIC DNA]</scope>
    <source>
        <strain evidence="2">BTP2013</strain>
        <tissue evidence="2">Blood</tissue>
    </source>
</reference>
<proteinExistence type="predicted"/>
<dbReference type="AlphaFoldDB" id="A0A1V4JL34"/>
<feature type="region of interest" description="Disordered" evidence="1">
    <location>
        <begin position="24"/>
        <end position="89"/>
    </location>
</feature>
<evidence type="ECO:0000256" key="1">
    <source>
        <dbReference type="SAM" id="MobiDB-lite"/>
    </source>
</evidence>
<dbReference type="Proteomes" id="UP000190648">
    <property type="component" value="Unassembled WGS sequence"/>
</dbReference>
<organism evidence="2 3">
    <name type="scientific">Patagioenas fasciata monilis</name>
    <dbReference type="NCBI Taxonomy" id="372326"/>
    <lineage>
        <taxon>Eukaryota</taxon>
        <taxon>Metazoa</taxon>
        <taxon>Chordata</taxon>
        <taxon>Craniata</taxon>
        <taxon>Vertebrata</taxon>
        <taxon>Euteleostomi</taxon>
        <taxon>Archelosauria</taxon>
        <taxon>Archosauria</taxon>
        <taxon>Dinosauria</taxon>
        <taxon>Saurischia</taxon>
        <taxon>Theropoda</taxon>
        <taxon>Coelurosauria</taxon>
        <taxon>Aves</taxon>
        <taxon>Neognathae</taxon>
        <taxon>Neoaves</taxon>
        <taxon>Columbimorphae</taxon>
        <taxon>Columbiformes</taxon>
        <taxon>Columbidae</taxon>
        <taxon>Patagioenas</taxon>
    </lineage>
</organism>
<gene>
    <name evidence="2" type="ORF">AV530_005378</name>
</gene>
<name>A0A1V4JL34_PATFA</name>
<evidence type="ECO:0000313" key="3">
    <source>
        <dbReference type="Proteomes" id="UP000190648"/>
    </source>
</evidence>
<evidence type="ECO:0000313" key="2">
    <source>
        <dbReference type="EMBL" id="OPJ72901.1"/>
    </source>
</evidence>